<feature type="compositionally biased region" description="Polar residues" evidence="2">
    <location>
        <begin position="320"/>
        <end position="333"/>
    </location>
</feature>
<dbReference type="Pfam" id="PF00339">
    <property type="entry name" value="Arrestin_N"/>
    <property type="match status" value="1"/>
</dbReference>
<feature type="region of interest" description="Disordered" evidence="2">
    <location>
        <begin position="87"/>
        <end position="112"/>
    </location>
</feature>
<feature type="compositionally biased region" description="Polar residues" evidence="2">
    <location>
        <begin position="597"/>
        <end position="611"/>
    </location>
</feature>
<organism evidence="4 5">
    <name type="scientific">Neodothiora populina</name>
    <dbReference type="NCBI Taxonomy" id="2781224"/>
    <lineage>
        <taxon>Eukaryota</taxon>
        <taxon>Fungi</taxon>
        <taxon>Dikarya</taxon>
        <taxon>Ascomycota</taxon>
        <taxon>Pezizomycotina</taxon>
        <taxon>Dothideomycetes</taxon>
        <taxon>Dothideomycetidae</taxon>
        <taxon>Dothideales</taxon>
        <taxon>Dothioraceae</taxon>
        <taxon>Neodothiora</taxon>
    </lineage>
</organism>
<dbReference type="InterPro" id="IPR011022">
    <property type="entry name" value="Arrestin_C-like"/>
</dbReference>
<dbReference type="EMBL" id="JBFMKM010000008">
    <property type="protein sequence ID" value="KAL1304593.1"/>
    <property type="molecule type" value="Genomic_DNA"/>
</dbReference>
<evidence type="ECO:0000256" key="1">
    <source>
        <dbReference type="ARBA" id="ARBA00037950"/>
    </source>
</evidence>
<name>A0ABR3PEL5_9PEZI</name>
<keyword evidence="5" id="KW-1185">Reference proteome</keyword>
<evidence type="ECO:0000259" key="3">
    <source>
        <dbReference type="SMART" id="SM01017"/>
    </source>
</evidence>
<dbReference type="Gene3D" id="2.60.40.640">
    <property type="match status" value="1"/>
</dbReference>
<feature type="compositionally biased region" description="Basic and acidic residues" evidence="2">
    <location>
        <begin position="779"/>
        <end position="788"/>
    </location>
</feature>
<feature type="domain" description="Arrestin C-terminal-like" evidence="3">
    <location>
        <begin position="334"/>
        <end position="493"/>
    </location>
</feature>
<dbReference type="RefSeq" id="XP_069200868.1">
    <property type="nucleotide sequence ID" value="XM_069343052.1"/>
</dbReference>
<dbReference type="PANTHER" id="PTHR11188">
    <property type="entry name" value="ARRESTIN DOMAIN CONTAINING PROTEIN"/>
    <property type="match status" value="1"/>
</dbReference>
<evidence type="ECO:0000256" key="2">
    <source>
        <dbReference type="SAM" id="MobiDB-lite"/>
    </source>
</evidence>
<protein>
    <recommendedName>
        <fullName evidence="3">Arrestin C-terminal-like domain-containing protein</fullName>
    </recommendedName>
</protein>
<gene>
    <name evidence="4" type="ORF">AAFC00_003562</name>
</gene>
<comment type="caution">
    <text evidence="4">The sequence shown here is derived from an EMBL/GenBank/DDBJ whole genome shotgun (WGS) entry which is preliminary data.</text>
</comment>
<dbReference type="PANTHER" id="PTHR11188:SF161">
    <property type="entry name" value="PH-RESPONSE REGULATOR PROTEIN PALF_RIM8"/>
    <property type="match status" value="1"/>
</dbReference>
<dbReference type="SUPFAM" id="SSF81296">
    <property type="entry name" value="E set domains"/>
    <property type="match status" value="1"/>
</dbReference>
<comment type="similarity">
    <text evidence="1">Belongs to the arrestin family. PalF/RIM8 subfamily.</text>
</comment>
<dbReference type="InterPro" id="IPR014752">
    <property type="entry name" value="Arrestin-like_C"/>
</dbReference>
<evidence type="ECO:0000313" key="5">
    <source>
        <dbReference type="Proteomes" id="UP001562354"/>
    </source>
</evidence>
<feature type="region of interest" description="Disordered" evidence="2">
    <location>
        <begin position="212"/>
        <end position="333"/>
    </location>
</feature>
<sequence>MTPSSERSSIFKTPSASRRILYKVASPFSQKTRSISEFTVKAHDPHKQYSPGESVTGAVVVKVVKPFRLTHISVCLHGFVQVHRNPGPQSDAVRRPAHSLGSASRGASTHGKKSGEYFGNGFASLFEDEVVLCGEGRLAEGSYRFDFEVAFPKDVDLPSSIEFERGTISYLMTATLTRPTTMNPTITHDQRLFLCERIDIADLLPPKSRTITLEPVTRKSKPRGVARNAASDKHSRHPNHSLSARTRESTSSSNPTAASSSPTVPAPPSIAASASASAATTSGAGADTSRTPSLSEEASFDSSSLGRRSVSGSLLQLQRTSEGSTRSTAISQTADRTITATVESLKGGCLRGDSIPIRVSVAHTKHVKSMSGVIITLYRLARTDLHPALPLGPMTDGQKRKYEDYYPKSLTGLGGLSLSGAGSSHVFRKDLAQTIVPLIVDPHTLKAEINAKVTVPEDAFPTINTVPGSMISFRYYIEVVLDIQGKLAGSEKFLSQRSTAAAYGGASAYAQESTFVANSEGNNSLHVIQAPSILDTAPIRRDKSVVTSMFEVIVGTLDSRRKKGKARAVSPPRGDYVIDTSNMRSDDTPNHDGDPTRPQQNPEGQSHTWNGEDTGAGAEWADDSYWQYPNRYHYPEYSYDNAHYQYPYHTGYDQQYEYYDPPHMYQPPAMDGEEHLSEKQRLHLAEARLMPSQPPATLAANVSDDVESGPSAPVLLLGPDVFDIEQVESRSLQPVTPILSMRNQGRSPRYDYGSPHIDSSTSRSVEHAHAGSRSSPLSHSDDKQELQRRQLQLNASAPPQPLDYADAGGDSGPSAPNLAAADAGLPDNADHDLDDNEGDPLPRYHR</sequence>
<dbReference type="Proteomes" id="UP001562354">
    <property type="component" value="Unassembled WGS sequence"/>
</dbReference>
<reference evidence="4 5" key="1">
    <citation type="submission" date="2024-07" db="EMBL/GenBank/DDBJ databases">
        <title>Draft sequence of the Neodothiora populina.</title>
        <authorList>
            <person name="Drown D.D."/>
            <person name="Schuette U.S."/>
            <person name="Buechlein A.B."/>
            <person name="Rusch D.R."/>
            <person name="Winton L.W."/>
            <person name="Adams G.A."/>
        </authorList>
    </citation>
    <scope>NUCLEOTIDE SEQUENCE [LARGE SCALE GENOMIC DNA]</scope>
    <source>
        <strain evidence="4 5">CPC 39397</strain>
    </source>
</reference>
<dbReference type="GeneID" id="95977263"/>
<feature type="compositionally biased region" description="Low complexity" evidence="2">
    <location>
        <begin position="249"/>
        <end position="319"/>
    </location>
</feature>
<feature type="region of interest" description="Disordered" evidence="2">
    <location>
        <begin position="735"/>
        <end position="846"/>
    </location>
</feature>
<dbReference type="SMART" id="SM01017">
    <property type="entry name" value="Arrestin_C"/>
    <property type="match status" value="1"/>
</dbReference>
<proteinExistence type="inferred from homology"/>
<dbReference type="InterPro" id="IPR050357">
    <property type="entry name" value="Arrestin_domain-protein"/>
</dbReference>
<feature type="compositionally biased region" description="Basic and acidic residues" evidence="2">
    <location>
        <begin position="584"/>
        <end position="595"/>
    </location>
</feature>
<dbReference type="InterPro" id="IPR014756">
    <property type="entry name" value="Ig_E-set"/>
</dbReference>
<evidence type="ECO:0000313" key="4">
    <source>
        <dbReference type="EMBL" id="KAL1304593.1"/>
    </source>
</evidence>
<dbReference type="InterPro" id="IPR011021">
    <property type="entry name" value="Arrestin-like_N"/>
</dbReference>
<feature type="region of interest" description="Disordered" evidence="2">
    <location>
        <begin position="561"/>
        <end position="616"/>
    </location>
</feature>
<accession>A0ABR3PEL5</accession>